<reference evidence="8 9" key="1">
    <citation type="journal article" date="2015" name="PeerJ">
        <title>First genomic representation of candidate bacterial phylum KSB3 points to enhanced environmental sensing as a trigger of wastewater bulking.</title>
        <authorList>
            <person name="Sekiguchi Y."/>
            <person name="Ohashi A."/>
            <person name="Parks D.H."/>
            <person name="Yamauchi T."/>
            <person name="Tyson G.W."/>
            <person name="Hugenholtz P."/>
        </authorList>
    </citation>
    <scope>NUCLEOTIDE SEQUENCE [LARGE SCALE GENOMIC DNA]</scope>
</reference>
<dbReference type="GO" id="GO:0005524">
    <property type="term" value="F:ATP binding"/>
    <property type="evidence" value="ECO:0007669"/>
    <property type="project" value="UniProtKB-KW"/>
</dbReference>
<dbReference type="GO" id="GO:0000160">
    <property type="term" value="P:phosphorelay signal transduction system"/>
    <property type="evidence" value="ECO:0007669"/>
    <property type="project" value="InterPro"/>
</dbReference>
<dbReference type="FunFam" id="3.40.50.300:FF:000006">
    <property type="entry name" value="DNA-binding transcriptional regulator NtrC"/>
    <property type="match status" value="1"/>
</dbReference>
<evidence type="ECO:0000256" key="4">
    <source>
        <dbReference type="ARBA" id="ARBA00023163"/>
    </source>
</evidence>
<dbReference type="SUPFAM" id="SSF52540">
    <property type="entry name" value="P-loop containing nucleoside triphosphate hydrolases"/>
    <property type="match status" value="1"/>
</dbReference>
<sequence length="588" mass="66760">MHTQLPSPESSRPQIVVVDDMPANLRLLTDMLTKAGYLARPALNGKIALSSIRLNPPDVVLLDIVLPDISGYEVCQQLKADPNTSEIPIIFISAKTELFEKIKGFELGAVDYVGKPFEPQEVLLRVQTHVTIRRLQLQLQAQNLLLQEQNLRFRTLVEATLEGIILHDQGRIIDANQRAFDLFDTDRETMIEAVFSDFISEPFRASVAAMLTTNAEYPLEIEGQMRNGAPIPLEIYARRMAYQGRDIQIAVLRDLSWKKRIEAENTKLQRENLALKATNYERYRLGPIIGKSRRMQEVYELIAAAAASEFHVVISGESGTGKELVARTIHALSSRTNQPFVPVNCGAVTETIFEREFFGHRKGAFTGADRNAPGYFDAADQGTLFLDEIGELSFPMQVKLLRVLENREFTPVGGTMPRRVDARILAATNKRLPEMVRDGQFREDLFYRLHVMEIVVPPLRERREDIPLLLEALLQEYAPETPLPSAILDAFMRYDWPGNIREMQNRLQRYLATGRIDIPSVDLPPASTLSIAPLPPGIQLHDAVETLEAHLIRETLIRNKWRRVKTAEELGIPRRTLQRKVEKYGIFR</sequence>
<dbReference type="Gene3D" id="1.10.10.60">
    <property type="entry name" value="Homeodomain-like"/>
    <property type="match status" value="1"/>
</dbReference>
<evidence type="ECO:0000256" key="2">
    <source>
        <dbReference type="ARBA" id="ARBA00022840"/>
    </source>
</evidence>
<evidence type="ECO:0000256" key="1">
    <source>
        <dbReference type="ARBA" id="ARBA00022741"/>
    </source>
</evidence>
<dbReference type="Pfam" id="PF00072">
    <property type="entry name" value="Response_reg"/>
    <property type="match status" value="1"/>
</dbReference>
<dbReference type="InterPro" id="IPR011006">
    <property type="entry name" value="CheY-like_superfamily"/>
</dbReference>
<dbReference type="SUPFAM" id="SSF46689">
    <property type="entry name" value="Homeodomain-like"/>
    <property type="match status" value="1"/>
</dbReference>
<dbReference type="PRINTS" id="PR01590">
    <property type="entry name" value="HTHFIS"/>
</dbReference>
<keyword evidence="9" id="KW-1185">Reference proteome</keyword>
<dbReference type="EMBL" id="DF820455">
    <property type="protein sequence ID" value="GAK49720.1"/>
    <property type="molecule type" value="Genomic_DNA"/>
</dbReference>
<dbReference type="InterPro" id="IPR002197">
    <property type="entry name" value="HTH_Fis"/>
</dbReference>
<dbReference type="PROSITE" id="PS50045">
    <property type="entry name" value="SIGMA54_INTERACT_4"/>
    <property type="match status" value="1"/>
</dbReference>
<dbReference type="Gene3D" id="1.10.8.60">
    <property type="match status" value="1"/>
</dbReference>
<dbReference type="Gene3D" id="3.30.450.20">
    <property type="entry name" value="PAS domain"/>
    <property type="match status" value="1"/>
</dbReference>
<dbReference type="InterPro" id="IPR027417">
    <property type="entry name" value="P-loop_NTPase"/>
</dbReference>
<dbReference type="Pfam" id="PF13426">
    <property type="entry name" value="PAS_9"/>
    <property type="match status" value="1"/>
</dbReference>
<dbReference type="InterPro" id="IPR003593">
    <property type="entry name" value="AAA+_ATPase"/>
</dbReference>
<dbReference type="CDD" id="cd00130">
    <property type="entry name" value="PAS"/>
    <property type="match status" value="1"/>
</dbReference>
<dbReference type="CDD" id="cd00009">
    <property type="entry name" value="AAA"/>
    <property type="match status" value="1"/>
</dbReference>
<dbReference type="InterPro" id="IPR035965">
    <property type="entry name" value="PAS-like_dom_sf"/>
</dbReference>
<dbReference type="CDD" id="cd19920">
    <property type="entry name" value="REC_PA4781-like"/>
    <property type="match status" value="1"/>
</dbReference>
<dbReference type="PROSITE" id="PS00675">
    <property type="entry name" value="SIGMA54_INTERACT_1"/>
    <property type="match status" value="1"/>
</dbReference>
<dbReference type="GO" id="GO:0006355">
    <property type="term" value="P:regulation of DNA-templated transcription"/>
    <property type="evidence" value="ECO:0007669"/>
    <property type="project" value="InterPro"/>
</dbReference>
<dbReference type="InterPro" id="IPR002078">
    <property type="entry name" value="Sigma_54_int"/>
</dbReference>
<dbReference type="Gene3D" id="3.40.50.300">
    <property type="entry name" value="P-loop containing nucleotide triphosphate hydrolases"/>
    <property type="match status" value="1"/>
</dbReference>
<dbReference type="Proteomes" id="UP000030700">
    <property type="component" value="Unassembled WGS sequence"/>
</dbReference>
<keyword evidence="5" id="KW-0597">Phosphoprotein</keyword>
<evidence type="ECO:0000259" key="6">
    <source>
        <dbReference type="PROSITE" id="PS50045"/>
    </source>
</evidence>
<evidence type="ECO:0000259" key="7">
    <source>
        <dbReference type="PROSITE" id="PS50110"/>
    </source>
</evidence>
<organism evidence="8 9">
    <name type="scientific">Candidatus Moduliflexus flocculans</name>
    <dbReference type="NCBI Taxonomy" id="1499966"/>
    <lineage>
        <taxon>Bacteria</taxon>
        <taxon>Candidatus Moduliflexota</taxon>
        <taxon>Candidatus Moduliflexia</taxon>
        <taxon>Candidatus Moduliflexales</taxon>
        <taxon>Candidatus Moduliflexaceae</taxon>
    </lineage>
</organism>
<dbReference type="PROSITE" id="PS50110">
    <property type="entry name" value="RESPONSE_REGULATORY"/>
    <property type="match status" value="1"/>
</dbReference>
<dbReference type="InterPro" id="IPR058031">
    <property type="entry name" value="AAA_lid_NorR"/>
</dbReference>
<evidence type="ECO:0000313" key="9">
    <source>
        <dbReference type="Proteomes" id="UP000030700"/>
    </source>
</evidence>
<dbReference type="SMART" id="SM00091">
    <property type="entry name" value="PAS"/>
    <property type="match status" value="1"/>
</dbReference>
<keyword evidence="2" id="KW-0067">ATP-binding</keyword>
<dbReference type="InterPro" id="IPR009057">
    <property type="entry name" value="Homeodomain-like_sf"/>
</dbReference>
<gene>
    <name evidence="8" type="ORF">U14_00944</name>
</gene>
<dbReference type="GO" id="GO:0043565">
    <property type="term" value="F:sequence-specific DNA binding"/>
    <property type="evidence" value="ECO:0007669"/>
    <property type="project" value="InterPro"/>
</dbReference>
<dbReference type="AlphaFoldDB" id="A0A0S6VQZ9"/>
<keyword evidence="3" id="KW-0805">Transcription regulation</keyword>
<dbReference type="Pfam" id="PF25601">
    <property type="entry name" value="AAA_lid_14"/>
    <property type="match status" value="1"/>
</dbReference>
<protein>
    <submittedName>
        <fullName evidence="8">PAS modulated sigma54 specific transcriptional regulator, Fis family</fullName>
    </submittedName>
</protein>
<name>A0A0S6VQZ9_9BACT</name>
<feature type="domain" description="Sigma-54 factor interaction" evidence="6">
    <location>
        <begin position="288"/>
        <end position="512"/>
    </location>
</feature>
<feature type="modified residue" description="4-aspartylphosphate" evidence="5">
    <location>
        <position position="63"/>
    </location>
</feature>
<dbReference type="HOGENOM" id="CLU_000445_0_6_0"/>
<dbReference type="NCBIfam" id="TIGR00229">
    <property type="entry name" value="sensory_box"/>
    <property type="match status" value="1"/>
</dbReference>
<dbReference type="PANTHER" id="PTHR32071">
    <property type="entry name" value="TRANSCRIPTIONAL REGULATORY PROTEIN"/>
    <property type="match status" value="1"/>
</dbReference>
<dbReference type="Gene3D" id="3.40.50.2300">
    <property type="match status" value="1"/>
</dbReference>
<dbReference type="SMART" id="SM00448">
    <property type="entry name" value="REC"/>
    <property type="match status" value="1"/>
</dbReference>
<dbReference type="PANTHER" id="PTHR32071:SF122">
    <property type="entry name" value="SIGMA FACTOR"/>
    <property type="match status" value="1"/>
</dbReference>
<dbReference type="Pfam" id="PF02954">
    <property type="entry name" value="HTH_8"/>
    <property type="match status" value="1"/>
</dbReference>
<accession>A0A0S6VQZ9</accession>
<dbReference type="InterPro" id="IPR000014">
    <property type="entry name" value="PAS"/>
</dbReference>
<dbReference type="InterPro" id="IPR001789">
    <property type="entry name" value="Sig_transdc_resp-reg_receiver"/>
</dbReference>
<dbReference type="SMART" id="SM00382">
    <property type="entry name" value="AAA"/>
    <property type="match status" value="1"/>
</dbReference>
<dbReference type="STRING" id="1499966.U14_00944"/>
<dbReference type="SUPFAM" id="SSF52172">
    <property type="entry name" value="CheY-like"/>
    <property type="match status" value="1"/>
</dbReference>
<proteinExistence type="predicted"/>
<keyword evidence="4" id="KW-0804">Transcription</keyword>
<dbReference type="InterPro" id="IPR025662">
    <property type="entry name" value="Sigma_54_int_dom_ATP-bd_1"/>
</dbReference>
<dbReference type="Pfam" id="PF00158">
    <property type="entry name" value="Sigma54_activat"/>
    <property type="match status" value="1"/>
</dbReference>
<feature type="domain" description="Response regulatory" evidence="7">
    <location>
        <begin position="14"/>
        <end position="130"/>
    </location>
</feature>
<keyword evidence="1" id="KW-0547">Nucleotide-binding</keyword>
<dbReference type="SUPFAM" id="SSF55785">
    <property type="entry name" value="PYP-like sensor domain (PAS domain)"/>
    <property type="match status" value="1"/>
</dbReference>
<evidence type="ECO:0000313" key="8">
    <source>
        <dbReference type="EMBL" id="GAK49720.1"/>
    </source>
</evidence>
<evidence type="ECO:0000256" key="5">
    <source>
        <dbReference type="PROSITE-ProRule" id="PRU00169"/>
    </source>
</evidence>
<evidence type="ECO:0000256" key="3">
    <source>
        <dbReference type="ARBA" id="ARBA00023015"/>
    </source>
</evidence>